<name>A0A7H0VHB8_9FLAO</name>
<dbReference type="KEGG" id="chyd:H4K34_04565"/>
<feature type="chain" id="PRO_5028804141" description="DUF5666 domain-containing protein" evidence="1">
    <location>
        <begin position="19"/>
        <end position="151"/>
    </location>
</feature>
<evidence type="ECO:0000256" key="1">
    <source>
        <dbReference type="SAM" id="SignalP"/>
    </source>
</evidence>
<dbReference type="AlphaFoldDB" id="A0A7H0VHB8"/>
<evidence type="ECO:0000313" key="2">
    <source>
        <dbReference type="EMBL" id="QNR25116.1"/>
    </source>
</evidence>
<keyword evidence="1" id="KW-0732">Signal</keyword>
<feature type="signal peptide" evidence="1">
    <location>
        <begin position="1"/>
        <end position="18"/>
    </location>
</feature>
<dbReference type="RefSeq" id="WP_210759641.1">
    <property type="nucleotide sequence ID" value="NZ_CP060139.1"/>
</dbReference>
<reference evidence="2 3" key="1">
    <citation type="submission" date="2020-08" db="EMBL/GenBank/DDBJ databases">
        <title>Croceimicrobium hydrocarbonivorans gen. nov., sp. nov., a novel marine bacterium isolated from a bacterial consortium that degrades polyethylene terephthalate.</title>
        <authorList>
            <person name="Liu R."/>
        </authorList>
    </citation>
    <scope>NUCLEOTIDE SEQUENCE [LARGE SCALE GENOMIC DNA]</scope>
    <source>
        <strain evidence="2 3">A20-9</strain>
    </source>
</reference>
<evidence type="ECO:0008006" key="4">
    <source>
        <dbReference type="Google" id="ProtNLM"/>
    </source>
</evidence>
<proteinExistence type="predicted"/>
<keyword evidence="3" id="KW-1185">Reference proteome</keyword>
<sequence length="151" mass="16921">MKTILTIISLFLTTLLSAQNDTLELIVDLKNIETRDIRNMIPDSKFTTPLKDTTLTGEIVELCKGYHIHHLGYILGILKIKSSITDSIFQIILPDNDQVNHLTKGQQVTVIIEPYNPDDKELNETTGLTCTTIRGSNLSKLKKIKTGTNNK</sequence>
<accession>A0A7H0VHB8</accession>
<dbReference type="EMBL" id="CP060139">
    <property type="protein sequence ID" value="QNR25116.1"/>
    <property type="molecule type" value="Genomic_DNA"/>
</dbReference>
<evidence type="ECO:0000313" key="3">
    <source>
        <dbReference type="Proteomes" id="UP000516305"/>
    </source>
</evidence>
<dbReference type="Proteomes" id="UP000516305">
    <property type="component" value="Chromosome"/>
</dbReference>
<organism evidence="2 3">
    <name type="scientific">Croceimicrobium hydrocarbonivorans</name>
    <dbReference type="NCBI Taxonomy" id="2761580"/>
    <lineage>
        <taxon>Bacteria</taxon>
        <taxon>Pseudomonadati</taxon>
        <taxon>Bacteroidota</taxon>
        <taxon>Flavobacteriia</taxon>
        <taxon>Flavobacteriales</taxon>
        <taxon>Owenweeksiaceae</taxon>
        <taxon>Croceimicrobium</taxon>
    </lineage>
</organism>
<gene>
    <name evidence="2" type="ORF">H4K34_04565</name>
</gene>
<protein>
    <recommendedName>
        <fullName evidence="4">DUF5666 domain-containing protein</fullName>
    </recommendedName>
</protein>